<feature type="domain" description="Glucose-methanol-choline oxidoreductase N-terminal" evidence="5">
    <location>
        <begin position="52"/>
        <end position="75"/>
    </location>
</feature>
<dbReference type="PROSITE" id="PS00623">
    <property type="entry name" value="GMC_OXRED_1"/>
    <property type="match status" value="1"/>
</dbReference>
<name>A0A382NEL8_9ZZZZ</name>
<reference evidence="6" key="1">
    <citation type="submission" date="2018-05" db="EMBL/GenBank/DDBJ databases">
        <authorList>
            <person name="Lanie J.A."/>
            <person name="Ng W.-L."/>
            <person name="Kazmierczak K.M."/>
            <person name="Andrzejewski T.M."/>
            <person name="Davidsen T.M."/>
            <person name="Wayne K.J."/>
            <person name="Tettelin H."/>
            <person name="Glass J.I."/>
            <person name="Rusch D."/>
            <person name="Podicherti R."/>
            <person name="Tsui H.-C.T."/>
            <person name="Winkler M.E."/>
        </authorList>
    </citation>
    <scope>NUCLEOTIDE SEQUENCE</scope>
</reference>
<evidence type="ECO:0000256" key="2">
    <source>
        <dbReference type="ARBA" id="ARBA00010790"/>
    </source>
</evidence>
<feature type="non-terminal residue" evidence="6">
    <location>
        <position position="1"/>
    </location>
</feature>
<evidence type="ECO:0000259" key="5">
    <source>
        <dbReference type="PROSITE" id="PS00623"/>
    </source>
</evidence>
<evidence type="ECO:0000256" key="1">
    <source>
        <dbReference type="ARBA" id="ARBA00001974"/>
    </source>
</evidence>
<evidence type="ECO:0000313" key="6">
    <source>
        <dbReference type="EMBL" id="SVC58968.1"/>
    </source>
</evidence>
<dbReference type="AlphaFoldDB" id="A0A382NEL8"/>
<comment type="similarity">
    <text evidence="2">Belongs to the GMC oxidoreductase family.</text>
</comment>
<feature type="non-terminal residue" evidence="6">
    <location>
        <position position="369"/>
    </location>
</feature>
<dbReference type="Pfam" id="PF00732">
    <property type="entry name" value="GMC_oxred_N"/>
    <property type="match status" value="1"/>
</dbReference>
<keyword evidence="4" id="KW-0274">FAD</keyword>
<dbReference type="SUPFAM" id="SSF54373">
    <property type="entry name" value="FAD-linked reductases, C-terminal domain"/>
    <property type="match status" value="1"/>
</dbReference>
<dbReference type="GO" id="GO:0016614">
    <property type="term" value="F:oxidoreductase activity, acting on CH-OH group of donors"/>
    <property type="evidence" value="ECO:0007669"/>
    <property type="project" value="InterPro"/>
</dbReference>
<gene>
    <name evidence="6" type="ORF">METZ01_LOCUS311822</name>
</gene>
<dbReference type="Gene3D" id="3.30.560.10">
    <property type="entry name" value="Glucose Oxidase, domain 3"/>
    <property type="match status" value="1"/>
</dbReference>
<dbReference type="SUPFAM" id="SSF51905">
    <property type="entry name" value="FAD/NAD(P)-binding domain"/>
    <property type="match status" value="1"/>
</dbReference>
<proteinExistence type="inferred from homology"/>
<dbReference type="InterPro" id="IPR000172">
    <property type="entry name" value="GMC_OxRdtase_N"/>
</dbReference>
<evidence type="ECO:0000256" key="4">
    <source>
        <dbReference type="ARBA" id="ARBA00022827"/>
    </source>
</evidence>
<dbReference type="PANTHER" id="PTHR11552:SF147">
    <property type="entry name" value="CHOLINE DEHYDROGENASE, MITOCHONDRIAL"/>
    <property type="match status" value="1"/>
</dbReference>
<protein>
    <recommendedName>
        <fullName evidence="5">Glucose-methanol-choline oxidoreductase N-terminal domain-containing protein</fullName>
    </recommendedName>
</protein>
<dbReference type="PANTHER" id="PTHR11552">
    <property type="entry name" value="GLUCOSE-METHANOL-CHOLINE GMC OXIDOREDUCTASE"/>
    <property type="match status" value="1"/>
</dbReference>
<sequence length="369" mass="40752">SVLLLEAGSTTHPFSRIPLSFGLFIDKPGVNWRYFSEPEEGTANRAIPVPRGKMLGGSSAINGMVYVRGQPLDYDTWAQLGNRGWSWESVAPLFQRMENYSDPGHQTRGTAGPLGISEVSENNPLYDALLDAAVSVGHPRNADYNGPNQEGVARLQATVQQGRRMNTAHCYLRPVLHRPNLDIVTKAMTHKVLLEGTRCTGLVYEKNGELIQINCGKEIILSAGGIASPQILELSGIGQPLVLKQHGIKVHHELEAVGENFRDHLLPRVKWKLKIRDISYNTRAQGLGLVGQVLKYFTTGKGFLSLPSSSLGAWLKTRPELQTPDIQMQFIPYSVESAEKRKLHSFPGMTIACFQLRPESLGSVHIRSN</sequence>
<dbReference type="GO" id="GO:0050660">
    <property type="term" value="F:flavin adenine dinucleotide binding"/>
    <property type="evidence" value="ECO:0007669"/>
    <property type="project" value="InterPro"/>
</dbReference>
<accession>A0A382NEL8</accession>
<dbReference type="InterPro" id="IPR036188">
    <property type="entry name" value="FAD/NAD-bd_sf"/>
</dbReference>
<organism evidence="6">
    <name type="scientific">marine metagenome</name>
    <dbReference type="NCBI Taxonomy" id="408172"/>
    <lineage>
        <taxon>unclassified sequences</taxon>
        <taxon>metagenomes</taxon>
        <taxon>ecological metagenomes</taxon>
    </lineage>
</organism>
<dbReference type="EMBL" id="UINC01099586">
    <property type="protein sequence ID" value="SVC58968.1"/>
    <property type="molecule type" value="Genomic_DNA"/>
</dbReference>
<comment type="cofactor">
    <cofactor evidence="1">
        <name>FAD</name>
        <dbReference type="ChEBI" id="CHEBI:57692"/>
    </cofactor>
</comment>
<dbReference type="Gene3D" id="3.50.50.60">
    <property type="entry name" value="FAD/NAD(P)-binding domain"/>
    <property type="match status" value="1"/>
</dbReference>
<dbReference type="InterPro" id="IPR012132">
    <property type="entry name" value="GMC_OxRdtase"/>
</dbReference>
<evidence type="ECO:0000256" key="3">
    <source>
        <dbReference type="ARBA" id="ARBA00022630"/>
    </source>
</evidence>
<keyword evidence="3" id="KW-0285">Flavoprotein</keyword>